<evidence type="ECO:0000313" key="1">
    <source>
        <dbReference type="EMBL" id="PGH01940.1"/>
    </source>
</evidence>
<organism evidence="1 2">
    <name type="scientific">Helicocarpus griseus UAMH5409</name>
    <dbReference type="NCBI Taxonomy" id="1447875"/>
    <lineage>
        <taxon>Eukaryota</taxon>
        <taxon>Fungi</taxon>
        <taxon>Dikarya</taxon>
        <taxon>Ascomycota</taxon>
        <taxon>Pezizomycotina</taxon>
        <taxon>Eurotiomycetes</taxon>
        <taxon>Eurotiomycetidae</taxon>
        <taxon>Onygenales</taxon>
        <taxon>Ajellomycetaceae</taxon>
        <taxon>Helicocarpus</taxon>
    </lineage>
</organism>
<evidence type="ECO:0000313" key="2">
    <source>
        <dbReference type="Proteomes" id="UP000223968"/>
    </source>
</evidence>
<accession>A0A2B7WZB6</accession>
<protein>
    <submittedName>
        <fullName evidence="1">Uncharacterized protein</fullName>
    </submittedName>
</protein>
<reference evidence="1 2" key="1">
    <citation type="submission" date="2017-10" db="EMBL/GenBank/DDBJ databases">
        <title>Comparative genomics in systemic dimorphic fungi from Ajellomycetaceae.</title>
        <authorList>
            <person name="Munoz J.F."/>
            <person name="Mcewen J.G."/>
            <person name="Clay O.K."/>
            <person name="Cuomo C.A."/>
        </authorList>
    </citation>
    <scope>NUCLEOTIDE SEQUENCE [LARGE SCALE GENOMIC DNA]</scope>
    <source>
        <strain evidence="1 2">UAMH5409</strain>
    </source>
</reference>
<name>A0A2B7WZB6_9EURO</name>
<keyword evidence="2" id="KW-1185">Reference proteome</keyword>
<sequence length="172" mass="19809">MDVGVHRNGQYSTDFGLRHASQTRNQTMAILRSLRALVVEAMSMTPNLNDEIMREIRESVQTKIKDLNNLAWSIQHAYPVDLIGEPPEEIRKFAAFDRDHVQMRFPKAGKQIIHWLAGTITCRRKLFRLYKQQRPNDTQVFDTSQEYAPCVMPHATSTTNRIVGYLPMPPQG</sequence>
<comment type="caution">
    <text evidence="1">The sequence shown here is derived from an EMBL/GenBank/DDBJ whole genome shotgun (WGS) entry which is preliminary data.</text>
</comment>
<proteinExistence type="predicted"/>
<dbReference type="Proteomes" id="UP000223968">
    <property type="component" value="Unassembled WGS sequence"/>
</dbReference>
<gene>
    <name evidence="1" type="ORF">AJ79_07771</name>
</gene>
<dbReference type="AlphaFoldDB" id="A0A2B7WZB6"/>
<dbReference type="EMBL" id="PDNB01000165">
    <property type="protein sequence ID" value="PGH01940.1"/>
    <property type="molecule type" value="Genomic_DNA"/>
</dbReference>